<organism evidence="2 3">
    <name type="scientific">Endocarpon pusillum</name>
    <dbReference type="NCBI Taxonomy" id="364733"/>
    <lineage>
        <taxon>Eukaryota</taxon>
        <taxon>Fungi</taxon>
        <taxon>Dikarya</taxon>
        <taxon>Ascomycota</taxon>
        <taxon>Pezizomycotina</taxon>
        <taxon>Eurotiomycetes</taxon>
        <taxon>Chaetothyriomycetidae</taxon>
        <taxon>Verrucariales</taxon>
        <taxon>Verrucariaceae</taxon>
        <taxon>Endocarpon</taxon>
    </lineage>
</organism>
<feature type="region of interest" description="Disordered" evidence="1">
    <location>
        <begin position="336"/>
        <end position="445"/>
    </location>
</feature>
<evidence type="ECO:0000256" key="1">
    <source>
        <dbReference type="SAM" id="MobiDB-lite"/>
    </source>
</evidence>
<gene>
    <name evidence="2" type="ORF">GJ744_012470</name>
</gene>
<evidence type="ECO:0008006" key="4">
    <source>
        <dbReference type="Google" id="ProtNLM"/>
    </source>
</evidence>
<feature type="region of interest" description="Disordered" evidence="1">
    <location>
        <begin position="92"/>
        <end position="166"/>
    </location>
</feature>
<accession>A0A8H7AB06</accession>
<feature type="compositionally biased region" description="Low complexity" evidence="1">
    <location>
        <begin position="151"/>
        <end position="161"/>
    </location>
</feature>
<dbReference type="OrthoDB" id="25896at2759"/>
<feature type="compositionally biased region" description="Basic and acidic residues" evidence="1">
    <location>
        <begin position="285"/>
        <end position="302"/>
    </location>
</feature>
<feature type="compositionally biased region" description="Polar residues" evidence="1">
    <location>
        <begin position="352"/>
        <end position="391"/>
    </location>
</feature>
<feature type="region of interest" description="Disordered" evidence="1">
    <location>
        <begin position="587"/>
        <end position="619"/>
    </location>
</feature>
<feature type="region of interest" description="Disordered" evidence="1">
    <location>
        <begin position="644"/>
        <end position="671"/>
    </location>
</feature>
<name>A0A8H7AB06_9EURO</name>
<comment type="caution">
    <text evidence="2">The sequence shown here is derived from an EMBL/GenBank/DDBJ whole genome shotgun (WGS) entry which is preliminary data.</text>
</comment>
<evidence type="ECO:0000313" key="2">
    <source>
        <dbReference type="EMBL" id="KAF7505848.1"/>
    </source>
</evidence>
<protein>
    <recommendedName>
        <fullName evidence="4">CENP-V/GFA domain-containing protein</fullName>
    </recommendedName>
</protein>
<dbReference type="AlphaFoldDB" id="A0A8H7AB06"/>
<feature type="compositionally biased region" description="Polar residues" evidence="1">
    <location>
        <begin position="92"/>
        <end position="110"/>
    </location>
</feature>
<evidence type="ECO:0000313" key="3">
    <source>
        <dbReference type="Proteomes" id="UP000606974"/>
    </source>
</evidence>
<feature type="compositionally biased region" description="Low complexity" evidence="1">
    <location>
        <begin position="404"/>
        <end position="414"/>
    </location>
</feature>
<feature type="region of interest" description="Disordered" evidence="1">
    <location>
        <begin position="200"/>
        <end position="322"/>
    </location>
</feature>
<reference evidence="2" key="1">
    <citation type="submission" date="2020-02" db="EMBL/GenBank/DDBJ databases">
        <authorList>
            <person name="Palmer J.M."/>
        </authorList>
    </citation>
    <scope>NUCLEOTIDE SEQUENCE</scope>
    <source>
        <strain evidence="2">EPUS1.4</strain>
        <tissue evidence="2">Thallus</tissue>
    </source>
</reference>
<feature type="compositionally biased region" description="Polar residues" evidence="1">
    <location>
        <begin position="259"/>
        <end position="283"/>
    </location>
</feature>
<feature type="compositionally biased region" description="Polar residues" evidence="1">
    <location>
        <begin position="134"/>
        <end position="150"/>
    </location>
</feature>
<feature type="compositionally biased region" description="Gly residues" evidence="1">
    <location>
        <begin position="610"/>
        <end position="619"/>
    </location>
</feature>
<dbReference type="EMBL" id="JAACFV010000099">
    <property type="protein sequence ID" value="KAF7505848.1"/>
    <property type="molecule type" value="Genomic_DNA"/>
</dbReference>
<proteinExistence type="predicted"/>
<dbReference type="Proteomes" id="UP000606974">
    <property type="component" value="Unassembled WGS sequence"/>
</dbReference>
<keyword evidence="3" id="KW-1185">Reference proteome</keyword>
<sequence length="730" mass="78746">MSLDLGPPIVQGQYDSDFRKYGETYARGDNIAREQLKDVLITLQMAVLSNLTGVWTGTRSLDYKALQAATDDSRVNAVLCLIQWQQRLSSAATAQQQKSPLYPLDSNSRRMTPPLTDASSHSDRSSLVAGRCSTPEQTNEQMATLRTTPRSSDSASACSLSPRPTINHHTFAHPQPGDRCGLEMPSPLFARARPFFGQDSLRSPNVPHALPVRSPYRPTVTTTEEMAESRPMPDNHSPGFPSPISPFRPEHEHHDSDDFGSNGQSRSLDSPTISYAASYNPTAHDSARRAPQDQRTSSDHSTLEPVSLDNTTPTEIHPAFRTDPYSLQAYAASFTPARSHDHPLPPVPAPPYTNSTSLQHPHQSQIQNRISSLSASAAIPQSATHNRSLSASAPIPVLSRRPYSSNTTSTARSSTDGRPSHSHRQSQSQSHTDRHPSQPQSLTLPSETNAYYGFCKSAYKLQIGLPHKKAFSIETRPAGIYSNSQVWRCAKCSFEGPVFVSSGIPNVVGGVGKKAVGKPEKAFDPRLRVSESGGVRYRWVFLAKCHVMTKNTAGEAARRGDGSFGTFGCLFCCAEGVGRGWIQQEEGESNTNTNNNNNSRDNTVVELDAGSGGGGGGGGGAMAAGAGFAAAFLLGRRKTVVGNATSTNATSTTTTTTTNNNNSNNHPLTTPTSAVPMFGNVESFMQHLEMHRTEQGTPGVEMQGRLKCVVGRAAEPGEDFDVNFLPIVEM</sequence>
<feature type="compositionally biased region" description="Basic and acidic residues" evidence="1">
    <location>
        <begin position="248"/>
        <end position="257"/>
    </location>
</feature>